<feature type="transmembrane region" description="Helical" evidence="6">
    <location>
        <begin position="379"/>
        <end position="404"/>
    </location>
</feature>
<evidence type="ECO:0000313" key="8">
    <source>
        <dbReference type="EMBL" id="CAG5103392.1"/>
    </source>
</evidence>
<dbReference type="InterPro" id="IPR020846">
    <property type="entry name" value="MFS_dom"/>
</dbReference>
<proteinExistence type="predicted"/>
<dbReference type="InterPro" id="IPR005829">
    <property type="entry name" value="Sugar_transporter_CS"/>
</dbReference>
<evidence type="ECO:0000259" key="7">
    <source>
        <dbReference type="PROSITE" id="PS50850"/>
    </source>
</evidence>
<feature type="transmembrane region" description="Helical" evidence="6">
    <location>
        <begin position="447"/>
        <end position="465"/>
    </location>
</feature>
<evidence type="ECO:0000256" key="2">
    <source>
        <dbReference type="ARBA" id="ARBA00022448"/>
    </source>
</evidence>
<dbReference type="InterPro" id="IPR036259">
    <property type="entry name" value="MFS_trans_sf"/>
</dbReference>
<evidence type="ECO:0000256" key="1">
    <source>
        <dbReference type="ARBA" id="ARBA00004141"/>
    </source>
</evidence>
<dbReference type="Proteomes" id="UP001158576">
    <property type="component" value="Chromosome 1"/>
</dbReference>
<dbReference type="PANTHER" id="PTHR23503">
    <property type="entry name" value="SOLUTE CARRIER FAMILY 2"/>
    <property type="match status" value="1"/>
</dbReference>
<dbReference type="PROSITE" id="PS00217">
    <property type="entry name" value="SUGAR_TRANSPORT_2"/>
    <property type="match status" value="1"/>
</dbReference>
<accession>A0ABN7SLC2</accession>
<keyword evidence="3 6" id="KW-0812">Transmembrane</keyword>
<gene>
    <name evidence="8" type="ORF">OKIOD_LOCUS9517</name>
</gene>
<sequence length="520" mass="56373">MGCGLIIATFAILIGSWWNMGWAIGVLNPLGGAMEELFDKCGSAAFDEFDLTWSFTTGLWTIGGAIGAVLGGPASNLWFIGRKRGLFVTCGLMALGSYLEAHPFFFAYANDYNECAGDYDFILAGRFFSGIACGLTTAIAPVYLNEIAPKKWKGLFGNLNQFTCVIGNLFVWVVGLKQVTGSMDCKVPLNDDNECPAEEQDIGPINRFSLTLGLPLVFCAVQIIILPFIWESPSHLAKFSLDRAAKAAKYYGAEVEDDSGADKPVYPRLGCCQPLFFKPLIAAIILHLSQQLSGINAIFFYSTQIFTSAGVSDPEVATCFIGVISLIFCGASLGLVGCAGGKTLHTYGIGLIGICAGIMALLLGIFLEDDSYNQDAVSTSAIVFVLTFVAIFQCGPGPIPWGMAAELFDDTNRSRATAIGCLFNWGANTAVAFGFPLLEASMGGHVFWIFCGFNIIFFFLLLFFVPETKGKTLREIQAFFIPSILDEPENFAVVVPEYNDAFKDEENKDKSELKSEECDF</sequence>
<protein>
    <submittedName>
        <fullName evidence="8">Oidioi.mRNA.OKI2018_I69.chr1.g752.t1.cds</fullName>
    </submittedName>
</protein>
<evidence type="ECO:0000256" key="3">
    <source>
        <dbReference type="ARBA" id="ARBA00022692"/>
    </source>
</evidence>
<feature type="transmembrane region" description="Helical" evidence="6">
    <location>
        <begin position="59"/>
        <end position="79"/>
    </location>
</feature>
<feature type="domain" description="Major facilitator superfamily (MFS) profile" evidence="7">
    <location>
        <begin position="9"/>
        <end position="469"/>
    </location>
</feature>
<feature type="transmembrane region" description="Helical" evidence="6">
    <location>
        <begin position="347"/>
        <end position="367"/>
    </location>
</feature>
<dbReference type="EMBL" id="OU015566">
    <property type="protein sequence ID" value="CAG5103392.1"/>
    <property type="molecule type" value="Genomic_DNA"/>
</dbReference>
<feature type="transmembrane region" description="Helical" evidence="6">
    <location>
        <begin position="416"/>
        <end position="435"/>
    </location>
</feature>
<comment type="subcellular location">
    <subcellularLocation>
        <location evidence="1">Membrane</location>
        <topology evidence="1">Multi-pass membrane protein</topology>
    </subcellularLocation>
</comment>
<feature type="transmembrane region" description="Helical" evidence="6">
    <location>
        <begin position="86"/>
        <end position="109"/>
    </location>
</feature>
<keyword evidence="2" id="KW-0813">Transport</keyword>
<keyword evidence="9" id="KW-1185">Reference proteome</keyword>
<feature type="transmembrane region" description="Helical" evidence="6">
    <location>
        <begin position="320"/>
        <end position="340"/>
    </location>
</feature>
<dbReference type="Pfam" id="PF00083">
    <property type="entry name" value="Sugar_tr"/>
    <property type="match status" value="1"/>
</dbReference>
<organism evidence="8 9">
    <name type="scientific">Oikopleura dioica</name>
    <name type="common">Tunicate</name>
    <dbReference type="NCBI Taxonomy" id="34765"/>
    <lineage>
        <taxon>Eukaryota</taxon>
        <taxon>Metazoa</taxon>
        <taxon>Chordata</taxon>
        <taxon>Tunicata</taxon>
        <taxon>Appendicularia</taxon>
        <taxon>Copelata</taxon>
        <taxon>Oikopleuridae</taxon>
        <taxon>Oikopleura</taxon>
    </lineage>
</organism>
<dbReference type="SUPFAM" id="SSF103473">
    <property type="entry name" value="MFS general substrate transporter"/>
    <property type="match status" value="1"/>
</dbReference>
<dbReference type="Gene3D" id="1.20.1250.20">
    <property type="entry name" value="MFS general substrate transporter like domains"/>
    <property type="match status" value="1"/>
</dbReference>
<dbReference type="PANTHER" id="PTHR23503:SF8">
    <property type="entry name" value="FACILITATED GLUCOSE TRANSPORTER PROTEIN 1"/>
    <property type="match status" value="1"/>
</dbReference>
<evidence type="ECO:0000256" key="4">
    <source>
        <dbReference type="ARBA" id="ARBA00022989"/>
    </source>
</evidence>
<reference evidence="8 9" key="1">
    <citation type="submission" date="2021-04" db="EMBL/GenBank/DDBJ databases">
        <authorList>
            <person name="Bliznina A."/>
        </authorList>
    </citation>
    <scope>NUCLEOTIDE SEQUENCE [LARGE SCALE GENOMIC DNA]</scope>
</reference>
<dbReference type="PROSITE" id="PS50850">
    <property type="entry name" value="MFS"/>
    <property type="match status" value="1"/>
</dbReference>
<feature type="transmembrane region" description="Helical" evidence="6">
    <location>
        <begin position="121"/>
        <end position="143"/>
    </location>
</feature>
<dbReference type="InterPro" id="IPR003663">
    <property type="entry name" value="Sugar/inositol_transpt"/>
</dbReference>
<dbReference type="InterPro" id="IPR005828">
    <property type="entry name" value="MFS_sugar_transport-like"/>
</dbReference>
<evidence type="ECO:0000256" key="6">
    <source>
        <dbReference type="SAM" id="Phobius"/>
    </source>
</evidence>
<feature type="transmembrane region" description="Helical" evidence="6">
    <location>
        <begin position="208"/>
        <end position="230"/>
    </location>
</feature>
<dbReference type="InterPro" id="IPR045263">
    <property type="entry name" value="GLUT"/>
</dbReference>
<evidence type="ECO:0000256" key="5">
    <source>
        <dbReference type="ARBA" id="ARBA00023136"/>
    </source>
</evidence>
<keyword evidence="5 6" id="KW-0472">Membrane</keyword>
<name>A0ABN7SLC2_OIKDI</name>
<dbReference type="PRINTS" id="PR00171">
    <property type="entry name" value="SUGRTRNSPORT"/>
</dbReference>
<keyword evidence="4 6" id="KW-1133">Transmembrane helix</keyword>
<evidence type="ECO:0000313" key="9">
    <source>
        <dbReference type="Proteomes" id="UP001158576"/>
    </source>
</evidence>